<protein>
    <submittedName>
        <fullName evidence="2">Uncharacterized protein</fullName>
    </submittedName>
</protein>
<organism evidence="2 3">
    <name type="scientific">Kribbella jiaozuonensis</name>
    <dbReference type="NCBI Taxonomy" id="2575441"/>
    <lineage>
        <taxon>Bacteria</taxon>
        <taxon>Bacillati</taxon>
        <taxon>Actinomycetota</taxon>
        <taxon>Actinomycetes</taxon>
        <taxon>Propionibacteriales</taxon>
        <taxon>Kribbellaceae</taxon>
        <taxon>Kribbella</taxon>
    </lineage>
</organism>
<sequence>MTTPTQESPAWQQGSWMQSGEWLANLNENEQANLRAFVGMTPEQRTASVEFAGLDARQQANLMRAANTDPLRDRVNAAVRGAVARVHLAYDNTQHRLSDAAQTLATQAREYRDAAVGGATRAYESTRDTVAQAGRDARDTVVQAGRDVRAGAEELSQQVAGAYNRGVDQVNAAGRQVADTYRGARDGIVDAAQRGQVRLDQAWQAGADRLNETGQQIAQGARDLRTAAVGTARDTRDAVVGGARTARDAVAATPGKVGRWFEAKFNNTMLKAESSLATYNAGRHNPPMGADMTQAMDNKTQLAMIQQWSESLPGQISVETNDAIQNLAQASQAQIDAQNAARLAGGVAPASQAVGQPQQQTAQQGEQTGQPANLTKNNDKGGLNR</sequence>
<dbReference type="OrthoDB" id="3831051at2"/>
<dbReference type="Proteomes" id="UP000305836">
    <property type="component" value="Unassembled WGS sequence"/>
</dbReference>
<evidence type="ECO:0000313" key="3">
    <source>
        <dbReference type="Proteomes" id="UP000305836"/>
    </source>
</evidence>
<feature type="compositionally biased region" description="Low complexity" evidence="1">
    <location>
        <begin position="348"/>
        <end position="372"/>
    </location>
</feature>
<keyword evidence="3" id="KW-1185">Reference proteome</keyword>
<reference evidence="2 3" key="1">
    <citation type="submission" date="2019-04" db="EMBL/GenBank/DDBJ databases">
        <title>Kribbella sp. NEAU-THZ 27 nov., a novel actinomycete isolated from soil.</title>
        <authorList>
            <person name="Duan L."/>
        </authorList>
    </citation>
    <scope>NUCLEOTIDE SEQUENCE [LARGE SCALE GENOMIC DNA]</scope>
    <source>
        <strain evidence="3">NEAU-THZ27</strain>
    </source>
</reference>
<proteinExistence type="predicted"/>
<name>A0A4V5UW71_9ACTN</name>
<dbReference type="EMBL" id="SZPZ01000005">
    <property type="protein sequence ID" value="TKK75593.1"/>
    <property type="molecule type" value="Genomic_DNA"/>
</dbReference>
<evidence type="ECO:0000313" key="2">
    <source>
        <dbReference type="EMBL" id="TKK75593.1"/>
    </source>
</evidence>
<accession>A0A4V5UW71</accession>
<dbReference type="RefSeq" id="WP_137258445.1">
    <property type="nucleotide sequence ID" value="NZ_JBHSPQ010000005.1"/>
</dbReference>
<gene>
    <name evidence="2" type="ORF">FDA38_34980</name>
</gene>
<evidence type="ECO:0000256" key="1">
    <source>
        <dbReference type="SAM" id="MobiDB-lite"/>
    </source>
</evidence>
<feature type="region of interest" description="Disordered" evidence="1">
    <location>
        <begin position="348"/>
        <end position="385"/>
    </location>
</feature>
<comment type="caution">
    <text evidence="2">The sequence shown here is derived from an EMBL/GenBank/DDBJ whole genome shotgun (WGS) entry which is preliminary data.</text>
</comment>
<dbReference type="AlphaFoldDB" id="A0A4V5UW71"/>